<evidence type="ECO:0000313" key="3">
    <source>
        <dbReference type="EMBL" id="EJT74462.1"/>
    </source>
</evidence>
<organism evidence="3">
    <name type="scientific">Gaeumannomyces tritici (strain R3-111a-1)</name>
    <name type="common">Wheat and barley take-all root rot fungus</name>
    <name type="synonym">Gaeumannomyces graminis var. tritici</name>
    <dbReference type="NCBI Taxonomy" id="644352"/>
    <lineage>
        <taxon>Eukaryota</taxon>
        <taxon>Fungi</taxon>
        <taxon>Dikarya</taxon>
        <taxon>Ascomycota</taxon>
        <taxon>Pezizomycotina</taxon>
        <taxon>Sordariomycetes</taxon>
        <taxon>Sordariomycetidae</taxon>
        <taxon>Magnaporthales</taxon>
        <taxon>Magnaporthaceae</taxon>
        <taxon>Gaeumannomyces</taxon>
    </lineage>
</organism>
<feature type="region of interest" description="Disordered" evidence="1">
    <location>
        <begin position="558"/>
        <end position="590"/>
    </location>
</feature>
<reference evidence="3" key="3">
    <citation type="submission" date="2010-09" db="EMBL/GenBank/DDBJ databases">
        <title>Annotation of Gaeumannomyces graminis var. tritici R3-111a-1.</title>
        <authorList>
            <consortium name="The Broad Institute Genome Sequencing Platform"/>
            <person name="Ma L.-J."/>
            <person name="Dead R."/>
            <person name="Young S.K."/>
            <person name="Zeng Q."/>
            <person name="Gargeya S."/>
            <person name="Fitzgerald M."/>
            <person name="Haas B."/>
            <person name="Abouelleil A."/>
            <person name="Alvarado L."/>
            <person name="Arachchi H.M."/>
            <person name="Berlin A."/>
            <person name="Brown A."/>
            <person name="Chapman S.B."/>
            <person name="Chen Z."/>
            <person name="Dunbar C."/>
            <person name="Freedman E."/>
            <person name="Gearin G."/>
            <person name="Gellesch M."/>
            <person name="Goldberg J."/>
            <person name="Griggs A."/>
            <person name="Gujja S."/>
            <person name="Heiman D."/>
            <person name="Howarth C."/>
            <person name="Larson L."/>
            <person name="Lui A."/>
            <person name="MacDonald P.J.P."/>
            <person name="Mehta T."/>
            <person name="Montmayeur A."/>
            <person name="Murphy C."/>
            <person name="Neiman D."/>
            <person name="Pearson M."/>
            <person name="Priest M."/>
            <person name="Roberts A."/>
            <person name="Saif S."/>
            <person name="Shea T."/>
            <person name="Shenoy N."/>
            <person name="Sisk P."/>
            <person name="Stolte C."/>
            <person name="Sykes S."/>
            <person name="Yandava C."/>
            <person name="Wortman J."/>
            <person name="Nusbaum C."/>
            <person name="Birren B."/>
        </authorList>
    </citation>
    <scope>NUCLEOTIDE SEQUENCE</scope>
    <source>
        <strain evidence="3">R3-111a-1</strain>
    </source>
</reference>
<dbReference type="Pfam" id="PF15460">
    <property type="entry name" value="SAS4"/>
    <property type="match status" value="1"/>
</dbReference>
<feature type="compositionally biased region" description="Basic residues" evidence="1">
    <location>
        <begin position="483"/>
        <end position="497"/>
    </location>
</feature>
<dbReference type="Proteomes" id="UP000006039">
    <property type="component" value="Unassembled WGS sequence"/>
</dbReference>
<keyword evidence="5" id="KW-1185">Reference proteome</keyword>
<dbReference type="InterPro" id="IPR029184">
    <property type="entry name" value="Sas4_dom"/>
</dbReference>
<dbReference type="EnsemblFungi" id="EJT74462">
    <property type="protein sequence ID" value="EJT74462"/>
    <property type="gene ID" value="GGTG_08302"/>
</dbReference>
<dbReference type="VEuPathDB" id="FungiDB:GGTG_08302"/>
<feature type="compositionally biased region" description="Low complexity" evidence="1">
    <location>
        <begin position="173"/>
        <end position="185"/>
    </location>
</feature>
<reference evidence="4" key="4">
    <citation type="journal article" date="2015" name="G3 (Bethesda)">
        <title>Genome sequences of three phytopathogenic species of the Magnaporthaceae family of fungi.</title>
        <authorList>
            <person name="Okagaki L.H."/>
            <person name="Nunes C.C."/>
            <person name="Sailsbery J."/>
            <person name="Clay B."/>
            <person name="Brown D."/>
            <person name="John T."/>
            <person name="Oh Y."/>
            <person name="Young N."/>
            <person name="Fitzgerald M."/>
            <person name="Haas B.J."/>
            <person name="Zeng Q."/>
            <person name="Young S."/>
            <person name="Adiconis X."/>
            <person name="Fan L."/>
            <person name="Levin J.Z."/>
            <person name="Mitchell T.K."/>
            <person name="Okubara P.A."/>
            <person name="Farman M.L."/>
            <person name="Kohn L.M."/>
            <person name="Birren B."/>
            <person name="Ma L.-J."/>
            <person name="Dean R.A."/>
        </authorList>
    </citation>
    <scope>NUCLEOTIDE SEQUENCE</scope>
    <source>
        <strain evidence="4">R3-111a-1</strain>
    </source>
</reference>
<evidence type="ECO:0000313" key="4">
    <source>
        <dbReference type="EnsemblFungi" id="EJT74462"/>
    </source>
</evidence>
<feature type="compositionally biased region" description="Low complexity" evidence="1">
    <location>
        <begin position="126"/>
        <end position="143"/>
    </location>
</feature>
<dbReference type="PANTHER" id="PTHR38422:SF1">
    <property type="entry name" value="SOMETHING ABOUT SILENCING PROTEIN 4"/>
    <property type="match status" value="1"/>
</dbReference>
<feature type="compositionally biased region" description="Basic and acidic residues" evidence="1">
    <location>
        <begin position="193"/>
        <end position="223"/>
    </location>
</feature>
<dbReference type="STRING" id="644352.J3P466"/>
<feature type="compositionally biased region" description="Polar residues" evidence="1">
    <location>
        <begin position="36"/>
        <end position="47"/>
    </location>
</feature>
<feature type="domain" description="Something about silencing protein 4" evidence="2">
    <location>
        <begin position="320"/>
        <end position="415"/>
    </location>
</feature>
<dbReference type="AlphaFoldDB" id="J3P466"/>
<proteinExistence type="predicted"/>
<feature type="compositionally biased region" description="Pro residues" evidence="1">
    <location>
        <begin position="503"/>
        <end position="522"/>
    </location>
</feature>
<sequence>MHFSSLPMASVTRSRRAEGLNPFPHPHSLGGATLTRGRNNTSPTLNQRLPPAVFPKRPRDNPERVLDTFPSPKRPRLTINLSSSPPSRSLPPNTTCPRPTSRPRTGPRDSAQPAPIPDASAAIFVPPQQALPTPTPQKQQQHQQPPPHQPLEPQLQQQQEQQQHPLPQPPSKAAPRSKPAAGSKAPPKPRNPAKRELGSLRVDKSTPKAAEGRKLRSQEATRFKSDLAAYFPDYDEVIGNDPKPDHLLDVTTPILVIDQAPTRPSSVRLPHTTRDHERIGPDSYPIRSYGDNLFTELWESQEISFAFLQARDRKAEDVRDPLPDSYFEFAHKKAERAEKTIRNSERGRAQHEKEQIIRLLDGLQGPDWLRTMGVSGITEGKKKEFEGPRRYFIRGCEAILEKFRQWGVEEKRRKLEKDRALAAAAQLEIGHGLHEAQAADGGQEERNESSGLIELVTDTDGDPPDSDVDASIAKQLSEETKARSKVVVKKPPVKRSRRQQELAPPPPPSPPPPPLEATPPKPFTSFFDKKYLRDAALNKTRRKGRTVLAWGHTVPDMDEADFEIPPEFLDEKTMRSNARRKRRDKRGNRR</sequence>
<evidence type="ECO:0000313" key="5">
    <source>
        <dbReference type="Proteomes" id="UP000006039"/>
    </source>
</evidence>
<gene>
    <name evidence="4" type="primary">20348760</name>
    <name evidence="3" type="ORF">GGTG_08302</name>
</gene>
<protein>
    <recommendedName>
        <fullName evidence="2">Something about silencing protein 4 domain-containing protein</fullName>
    </recommendedName>
</protein>
<feature type="compositionally biased region" description="Basic residues" evidence="1">
    <location>
        <begin position="577"/>
        <end position="590"/>
    </location>
</feature>
<dbReference type="GeneID" id="20348760"/>
<feature type="compositionally biased region" description="Low complexity" evidence="1">
    <location>
        <begin position="151"/>
        <end position="165"/>
    </location>
</feature>
<reference evidence="5" key="1">
    <citation type="submission" date="2010-07" db="EMBL/GenBank/DDBJ databases">
        <title>The genome sequence of Gaeumannomyces graminis var. tritici strain R3-111a-1.</title>
        <authorList>
            <consortium name="The Broad Institute Genome Sequencing Platform"/>
            <person name="Ma L.-J."/>
            <person name="Dead R."/>
            <person name="Young S."/>
            <person name="Zeng Q."/>
            <person name="Koehrsen M."/>
            <person name="Alvarado L."/>
            <person name="Berlin A."/>
            <person name="Chapman S.B."/>
            <person name="Chen Z."/>
            <person name="Freedman E."/>
            <person name="Gellesch M."/>
            <person name="Goldberg J."/>
            <person name="Griggs A."/>
            <person name="Gujja S."/>
            <person name="Heilman E.R."/>
            <person name="Heiman D."/>
            <person name="Hepburn T."/>
            <person name="Howarth C."/>
            <person name="Jen D."/>
            <person name="Larson L."/>
            <person name="Mehta T."/>
            <person name="Neiman D."/>
            <person name="Pearson M."/>
            <person name="Roberts A."/>
            <person name="Saif S."/>
            <person name="Shea T."/>
            <person name="Shenoy N."/>
            <person name="Sisk P."/>
            <person name="Stolte C."/>
            <person name="Sykes S."/>
            <person name="Walk T."/>
            <person name="White J."/>
            <person name="Yandava C."/>
            <person name="Haas B."/>
            <person name="Nusbaum C."/>
            <person name="Birren B."/>
        </authorList>
    </citation>
    <scope>NUCLEOTIDE SEQUENCE [LARGE SCALE GENOMIC DNA]</scope>
    <source>
        <strain evidence="5">R3-111a-1</strain>
    </source>
</reference>
<dbReference type="RefSeq" id="XP_009224406.1">
    <property type="nucleotide sequence ID" value="XM_009226142.1"/>
</dbReference>
<evidence type="ECO:0000256" key="1">
    <source>
        <dbReference type="SAM" id="MobiDB-lite"/>
    </source>
</evidence>
<dbReference type="eggNOG" id="ENOG502RYH0">
    <property type="taxonomic scope" value="Eukaryota"/>
</dbReference>
<feature type="region of interest" description="Disordered" evidence="1">
    <location>
        <begin position="475"/>
        <end position="525"/>
    </location>
</feature>
<dbReference type="GO" id="GO:0004402">
    <property type="term" value="F:histone acetyltransferase activity"/>
    <property type="evidence" value="ECO:0007669"/>
    <property type="project" value="TreeGrafter"/>
</dbReference>
<evidence type="ECO:0000259" key="2">
    <source>
        <dbReference type="Pfam" id="PF15460"/>
    </source>
</evidence>
<feature type="region of interest" description="Disordered" evidence="1">
    <location>
        <begin position="1"/>
        <end position="223"/>
    </location>
</feature>
<reference evidence="4" key="5">
    <citation type="submission" date="2018-04" db="UniProtKB">
        <authorList>
            <consortium name="EnsemblFungi"/>
        </authorList>
    </citation>
    <scope>IDENTIFICATION</scope>
    <source>
        <strain evidence="4">R3-111a-1</strain>
    </source>
</reference>
<feature type="compositionally biased region" description="Low complexity" evidence="1">
    <location>
        <begin position="81"/>
        <end position="104"/>
    </location>
</feature>
<dbReference type="EMBL" id="GL385398">
    <property type="protein sequence ID" value="EJT74462.1"/>
    <property type="molecule type" value="Genomic_DNA"/>
</dbReference>
<dbReference type="InterPro" id="IPR038988">
    <property type="entry name" value="Sas4"/>
</dbReference>
<dbReference type="GO" id="GO:0033255">
    <property type="term" value="C:SAS acetyltransferase complex"/>
    <property type="evidence" value="ECO:0007669"/>
    <property type="project" value="InterPro"/>
</dbReference>
<feature type="compositionally biased region" description="Basic and acidic residues" evidence="1">
    <location>
        <begin position="57"/>
        <end position="66"/>
    </location>
</feature>
<name>J3P466_GAET3</name>
<accession>J3P466</accession>
<feature type="region of interest" description="Disordered" evidence="1">
    <location>
        <begin position="264"/>
        <end position="283"/>
    </location>
</feature>
<dbReference type="HOGENOM" id="CLU_011914_1_0_1"/>
<reference evidence="3" key="2">
    <citation type="submission" date="2010-07" db="EMBL/GenBank/DDBJ databases">
        <authorList>
            <consortium name="The Broad Institute Genome Sequencing Platform"/>
            <consortium name="Broad Institute Genome Sequencing Center for Infectious Disease"/>
            <person name="Ma L.-J."/>
            <person name="Dead R."/>
            <person name="Young S."/>
            <person name="Zeng Q."/>
            <person name="Koehrsen M."/>
            <person name="Alvarado L."/>
            <person name="Berlin A."/>
            <person name="Chapman S.B."/>
            <person name="Chen Z."/>
            <person name="Freedman E."/>
            <person name="Gellesch M."/>
            <person name="Goldberg J."/>
            <person name="Griggs A."/>
            <person name="Gujja S."/>
            <person name="Heilman E.R."/>
            <person name="Heiman D."/>
            <person name="Hepburn T."/>
            <person name="Howarth C."/>
            <person name="Jen D."/>
            <person name="Larson L."/>
            <person name="Mehta T."/>
            <person name="Neiman D."/>
            <person name="Pearson M."/>
            <person name="Roberts A."/>
            <person name="Saif S."/>
            <person name="Shea T."/>
            <person name="Shenoy N."/>
            <person name="Sisk P."/>
            <person name="Stolte C."/>
            <person name="Sykes S."/>
            <person name="Walk T."/>
            <person name="White J."/>
            <person name="Yandava C."/>
            <person name="Haas B."/>
            <person name="Nusbaum C."/>
            <person name="Birren B."/>
        </authorList>
    </citation>
    <scope>NUCLEOTIDE SEQUENCE</scope>
    <source>
        <strain evidence="3">R3-111a-1</strain>
    </source>
</reference>
<dbReference type="PANTHER" id="PTHR38422">
    <property type="entry name" value="SOMETHING ABOUT SILENCING PROTEIN 4"/>
    <property type="match status" value="1"/>
</dbReference>
<dbReference type="OrthoDB" id="1938992at2759"/>